<reference evidence="1 2" key="1">
    <citation type="submission" date="2019-10" db="EMBL/GenBank/DDBJ databases">
        <title>Taxonomy of Antarctic Massilia spp.: description of Massilia rubra sp. nov., Massilia aquatica sp. nov., Massilia mucilaginosa sp. nov., Massilia frigida sp. nov. isolated from streams, lakes and regoliths.</title>
        <authorList>
            <person name="Holochova P."/>
            <person name="Sedlacek I."/>
            <person name="Kralova S."/>
            <person name="Maslanova I."/>
            <person name="Busse H.-J."/>
            <person name="Stankova E."/>
            <person name="Vrbovska V."/>
            <person name="Kovarovic V."/>
            <person name="Bartak M."/>
            <person name="Svec P."/>
            <person name="Pantucek R."/>
        </authorList>
    </citation>
    <scope>NUCLEOTIDE SEQUENCE [LARGE SCALE GENOMIC DNA]</scope>
    <source>
        <strain evidence="1 2">CCM 8695</strain>
    </source>
</reference>
<feature type="non-terminal residue" evidence="1">
    <location>
        <position position="1"/>
    </location>
</feature>
<proteinExistence type="predicted"/>
<comment type="caution">
    <text evidence="1">The sequence shown here is derived from an EMBL/GenBank/DDBJ whole genome shotgun (WGS) entry which is preliminary data.</text>
</comment>
<evidence type="ECO:0000313" key="1">
    <source>
        <dbReference type="EMBL" id="NHZ84176.1"/>
    </source>
</evidence>
<organism evidence="1 2">
    <name type="scientific">Massilia frigida</name>
    <dbReference type="NCBI Taxonomy" id="2609281"/>
    <lineage>
        <taxon>Bacteria</taxon>
        <taxon>Pseudomonadati</taxon>
        <taxon>Pseudomonadota</taxon>
        <taxon>Betaproteobacteria</taxon>
        <taxon>Burkholderiales</taxon>
        <taxon>Oxalobacteraceae</taxon>
        <taxon>Telluria group</taxon>
        <taxon>Massilia</taxon>
    </lineage>
</organism>
<sequence>RVDLKSELFTYSIDERALAHARLMDGKLLLVTNTADLAPADVPSVATIGVDRWRPVHRITIISTKA</sequence>
<keyword evidence="2" id="KW-1185">Reference proteome</keyword>
<dbReference type="RefSeq" id="WP_223165155.1">
    <property type="nucleotide sequence ID" value="NZ_WHJG01000127.1"/>
</dbReference>
<gene>
    <name evidence="1" type="ORF">F2P44_33755</name>
</gene>
<dbReference type="Proteomes" id="UP000621455">
    <property type="component" value="Unassembled WGS sequence"/>
</dbReference>
<name>A0ABX0NKM7_9BURK</name>
<evidence type="ECO:0000313" key="2">
    <source>
        <dbReference type="Proteomes" id="UP000621455"/>
    </source>
</evidence>
<accession>A0ABX0NKM7</accession>
<dbReference type="EMBL" id="WHJG01000127">
    <property type="protein sequence ID" value="NHZ84176.1"/>
    <property type="molecule type" value="Genomic_DNA"/>
</dbReference>
<protein>
    <submittedName>
        <fullName evidence="1">Uncharacterized protein</fullName>
    </submittedName>
</protein>